<protein>
    <recommendedName>
        <fullName evidence="2">Peptidase M1 membrane alanine aminopeptidase domain-containing protein</fullName>
    </recommendedName>
</protein>
<dbReference type="InterPro" id="IPR027268">
    <property type="entry name" value="Peptidase_M4/M1_CTD_sf"/>
</dbReference>
<proteinExistence type="predicted"/>
<keyword evidence="4" id="KW-1185">Reference proteome</keyword>
<dbReference type="Pfam" id="PF01433">
    <property type="entry name" value="Peptidase_M1"/>
    <property type="match status" value="1"/>
</dbReference>
<gene>
    <name evidence="3" type="ORF">B0X71_05510</name>
</gene>
<evidence type="ECO:0000313" key="4">
    <source>
        <dbReference type="Proteomes" id="UP000188184"/>
    </source>
</evidence>
<dbReference type="KEGG" id="pmar:B0X71_05510"/>
<organism evidence="3 4">
    <name type="scientific">Planococcus lenghuensis</name>
    <dbReference type="NCBI Taxonomy" id="2213202"/>
    <lineage>
        <taxon>Bacteria</taxon>
        <taxon>Bacillati</taxon>
        <taxon>Bacillota</taxon>
        <taxon>Bacilli</taxon>
        <taxon>Bacillales</taxon>
        <taxon>Caryophanaceae</taxon>
        <taxon>Planococcus</taxon>
    </lineage>
</organism>
<dbReference type="OrthoDB" id="3268975at2"/>
<feature type="domain" description="Peptidase M1 membrane alanine aminopeptidase" evidence="2">
    <location>
        <begin position="346"/>
        <end position="489"/>
    </location>
</feature>
<dbReference type="Proteomes" id="UP000188184">
    <property type="component" value="Chromosome"/>
</dbReference>
<dbReference type="GO" id="GO:0008270">
    <property type="term" value="F:zinc ion binding"/>
    <property type="evidence" value="ECO:0007669"/>
    <property type="project" value="InterPro"/>
</dbReference>
<accession>A0A1Q2KWV0</accession>
<evidence type="ECO:0000256" key="1">
    <source>
        <dbReference type="SAM" id="MobiDB-lite"/>
    </source>
</evidence>
<dbReference type="PROSITE" id="PS51257">
    <property type="entry name" value="PROKAR_LIPOPROTEIN"/>
    <property type="match status" value="1"/>
</dbReference>
<feature type="compositionally biased region" description="Acidic residues" evidence="1">
    <location>
        <begin position="48"/>
        <end position="61"/>
    </location>
</feature>
<dbReference type="EMBL" id="CP019640">
    <property type="protein sequence ID" value="AQQ52606.1"/>
    <property type="molecule type" value="Genomic_DNA"/>
</dbReference>
<dbReference type="SUPFAM" id="SSF55486">
    <property type="entry name" value="Metalloproteases ('zincins'), catalytic domain"/>
    <property type="match status" value="1"/>
</dbReference>
<evidence type="ECO:0000259" key="2">
    <source>
        <dbReference type="Pfam" id="PF01433"/>
    </source>
</evidence>
<dbReference type="GO" id="GO:0008237">
    <property type="term" value="F:metallopeptidase activity"/>
    <property type="evidence" value="ECO:0007669"/>
    <property type="project" value="InterPro"/>
</dbReference>
<reference evidence="3 4" key="1">
    <citation type="submission" date="2017-02" db="EMBL/GenBank/DDBJ databases">
        <title>The complete genomic sequence of a novel cold adapted crude oil-degrading bacterium Planococcus qaidamina Y42.</title>
        <authorList>
            <person name="Yang R."/>
        </authorList>
    </citation>
    <scope>NUCLEOTIDE SEQUENCE [LARGE SCALE GENOMIC DNA]</scope>
    <source>
        <strain evidence="3 4">Y42</strain>
    </source>
</reference>
<dbReference type="AlphaFoldDB" id="A0A1Q2KWV0"/>
<evidence type="ECO:0000313" key="3">
    <source>
        <dbReference type="EMBL" id="AQQ52606.1"/>
    </source>
</evidence>
<sequence length="493" mass="56051">MHGKKYMSLIMTALILSGCNAGQETEEAEPIEEESVVPDIAEVKESTEESVEEPAETEEPVPELTAVQLEDIEGSPAYGISMVMDEEGLFRMNVQVRVTNETEEAWQDLGFHFVPNAFTEENKPLFLEEPAIADIIGIKIEEEEVPYELDSGRLLLQLTEPLEPGAEQMVEAEYTLGLPENGVRLSKVDGSFFLAHWYPMLGRYDEGWKIEDFNLKGESYETGYGNYVINYELPREFLVASSAVDDETKPVSSGTVEGEQIKDFYIAFMDPENWVKETTTANDTELRIFMPAGSDYIDKVAISAENAFAFFEQKIGDNPAAQLDIIANNGAMEYPNIIEVRDAPDDFRSTLVHEIGHQWFYYLVSNDPFSDAFLDEGLTEWASAMYLEEMGDAKGFELSERLTESNSITEFANVRLDEFGEMDYYATVYGKVPLLLQEYFEANGGEEKAFEFLSAYYKEFKYEYVDAETFAVFFEEQLEGDQQEFLNSWLRLE</sequence>
<dbReference type="RefSeq" id="WP_077588490.1">
    <property type="nucleotide sequence ID" value="NZ_CP019640.1"/>
</dbReference>
<dbReference type="Gene3D" id="1.10.390.10">
    <property type="entry name" value="Neutral Protease Domain 2"/>
    <property type="match status" value="1"/>
</dbReference>
<feature type="region of interest" description="Disordered" evidence="1">
    <location>
        <begin position="43"/>
        <end position="62"/>
    </location>
</feature>
<name>A0A1Q2KWV0_9BACL</name>
<dbReference type="InterPro" id="IPR014782">
    <property type="entry name" value="Peptidase_M1_dom"/>
</dbReference>